<keyword evidence="8 11" id="KW-0255">Endonuclease</keyword>
<evidence type="ECO:0000256" key="1">
    <source>
        <dbReference type="ARBA" id="ARBA00000077"/>
    </source>
</evidence>
<keyword evidence="6 11" id="KW-0540">Nuclease</keyword>
<dbReference type="AlphaFoldDB" id="A0A2S7DHC5"/>
<comment type="function">
    <text evidence="11">Endonuclease that specifically degrades the RNA of RNA-DNA hybrids.</text>
</comment>
<comment type="similarity">
    <text evidence="3 11">Belongs to the RNase H family.</text>
</comment>
<dbReference type="EMBL" id="MDED01000043">
    <property type="protein sequence ID" value="PPU73225.1"/>
    <property type="molecule type" value="Genomic_DNA"/>
</dbReference>
<feature type="binding site" evidence="11">
    <location>
        <position position="69"/>
    </location>
    <ligand>
        <name>Mg(2+)</name>
        <dbReference type="ChEBI" id="CHEBI:18420"/>
        <label>1</label>
    </ligand>
</feature>
<dbReference type="InterPro" id="IPR036397">
    <property type="entry name" value="RNaseH_sf"/>
</dbReference>
<dbReference type="PANTHER" id="PTHR10642">
    <property type="entry name" value="RIBONUCLEASE H1"/>
    <property type="match status" value="1"/>
</dbReference>
<dbReference type="InterPro" id="IPR002156">
    <property type="entry name" value="RNaseH_domain"/>
</dbReference>
<dbReference type="Pfam" id="PF00075">
    <property type="entry name" value="RNase_H"/>
    <property type="match status" value="1"/>
</dbReference>
<organism evidence="13 14">
    <name type="scientific">Xanthomonas cucurbitae</name>
    <dbReference type="NCBI Taxonomy" id="56453"/>
    <lineage>
        <taxon>Bacteria</taxon>
        <taxon>Pseudomonadati</taxon>
        <taxon>Pseudomonadota</taxon>
        <taxon>Gammaproteobacteria</taxon>
        <taxon>Lysobacterales</taxon>
        <taxon>Lysobacteraceae</taxon>
        <taxon>Xanthomonas</taxon>
    </lineage>
</organism>
<feature type="binding site" evidence="11">
    <location>
        <position position="9"/>
    </location>
    <ligand>
        <name>Mg(2+)</name>
        <dbReference type="ChEBI" id="CHEBI:18420"/>
        <label>1</label>
    </ligand>
</feature>
<dbReference type="GO" id="GO:0000287">
    <property type="term" value="F:magnesium ion binding"/>
    <property type="evidence" value="ECO:0007669"/>
    <property type="project" value="UniProtKB-UniRule"/>
</dbReference>
<feature type="binding site" evidence="11">
    <location>
        <position position="9"/>
    </location>
    <ligand>
        <name>Mg(2+)</name>
        <dbReference type="ChEBI" id="CHEBI:18420"/>
        <label>2</label>
    </ligand>
</feature>
<evidence type="ECO:0000313" key="14">
    <source>
        <dbReference type="Proteomes" id="UP000239561"/>
    </source>
</evidence>
<comment type="catalytic activity">
    <reaction evidence="1 11">
        <text>Endonucleolytic cleavage to 5'-phosphomonoester.</text>
        <dbReference type="EC" id="3.1.26.4"/>
    </reaction>
</comment>
<dbReference type="InterPro" id="IPR012337">
    <property type="entry name" value="RNaseH-like_sf"/>
</dbReference>
<dbReference type="Gene3D" id="3.30.420.10">
    <property type="entry name" value="Ribonuclease H-like superfamily/Ribonuclease H"/>
    <property type="match status" value="1"/>
</dbReference>
<dbReference type="NCBIfam" id="NF001236">
    <property type="entry name" value="PRK00203.1"/>
    <property type="match status" value="1"/>
</dbReference>
<feature type="binding site" evidence="11">
    <location>
        <position position="133"/>
    </location>
    <ligand>
        <name>Mg(2+)</name>
        <dbReference type="ChEBI" id="CHEBI:18420"/>
        <label>2</label>
    </ligand>
</feature>
<dbReference type="HAMAP" id="MF_00042">
    <property type="entry name" value="RNase_H"/>
    <property type="match status" value="1"/>
</dbReference>
<reference evidence="13 14" key="1">
    <citation type="submission" date="2016-08" db="EMBL/GenBank/DDBJ databases">
        <authorList>
            <person name="Seilhamer J.J."/>
        </authorList>
    </citation>
    <scope>NUCLEOTIDE SEQUENCE [LARGE SCALE GENOMIC DNA]</scope>
    <source>
        <strain evidence="13 14">CFBP2542</strain>
    </source>
</reference>
<evidence type="ECO:0000256" key="5">
    <source>
        <dbReference type="ARBA" id="ARBA00022490"/>
    </source>
</evidence>
<feature type="domain" description="RNase H type-1" evidence="12">
    <location>
        <begin position="1"/>
        <end position="141"/>
    </location>
</feature>
<dbReference type="GO" id="GO:0043137">
    <property type="term" value="P:DNA replication, removal of RNA primer"/>
    <property type="evidence" value="ECO:0007669"/>
    <property type="project" value="TreeGrafter"/>
</dbReference>
<dbReference type="RefSeq" id="WP_104605032.1">
    <property type="nucleotide sequence ID" value="NZ_CP082217.1"/>
</dbReference>
<dbReference type="EC" id="3.1.26.4" evidence="11"/>
<evidence type="ECO:0000256" key="9">
    <source>
        <dbReference type="ARBA" id="ARBA00022801"/>
    </source>
</evidence>
<evidence type="ECO:0000256" key="8">
    <source>
        <dbReference type="ARBA" id="ARBA00022759"/>
    </source>
</evidence>
<proteinExistence type="inferred from homology"/>
<evidence type="ECO:0000313" key="13">
    <source>
        <dbReference type="EMBL" id="PPU73225.1"/>
    </source>
</evidence>
<dbReference type="FunFam" id="3.30.420.10:FF:000008">
    <property type="entry name" value="Ribonuclease H"/>
    <property type="match status" value="1"/>
</dbReference>
<protein>
    <recommendedName>
        <fullName evidence="11">Ribonuclease H</fullName>
        <shortName evidence="11">RNase H</shortName>
        <ecNumber evidence="11">3.1.26.4</ecNumber>
    </recommendedName>
</protein>
<evidence type="ECO:0000259" key="12">
    <source>
        <dbReference type="PROSITE" id="PS50879"/>
    </source>
</evidence>
<dbReference type="PROSITE" id="PS50879">
    <property type="entry name" value="RNASE_H_1"/>
    <property type="match status" value="1"/>
</dbReference>
<evidence type="ECO:0000256" key="6">
    <source>
        <dbReference type="ARBA" id="ARBA00022722"/>
    </source>
</evidence>
<sequence>MKSLEVHTDGSCLGNPGPGGWAALLRYNGREKELAGGEAVSTNNRMELMAAIMALETLTEPCQIVLHTDSQYVRQGITEWMTGWVRRGWKTAGGDPVKNRELWERLHAATQRHNIDWRWVKGHNGDPDNERVDVLARNQAIAQRNGSATA</sequence>
<dbReference type="Proteomes" id="UP000239561">
    <property type="component" value="Unassembled WGS sequence"/>
</dbReference>
<dbReference type="GO" id="GO:0005737">
    <property type="term" value="C:cytoplasm"/>
    <property type="evidence" value="ECO:0007669"/>
    <property type="project" value="UniProtKB-SubCell"/>
</dbReference>
<dbReference type="GO" id="GO:0003676">
    <property type="term" value="F:nucleic acid binding"/>
    <property type="evidence" value="ECO:0007669"/>
    <property type="project" value="InterPro"/>
</dbReference>
<comment type="cofactor">
    <cofactor evidence="11">
        <name>Mg(2+)</name>
        <dbReference type="ChEBI" id="CHEBI:18420"/>
    </cofactor>
    <text evidence="11">Binds 1 Mg(2+) ion per subunit. May bind a second metal ion at a regulatory site, or after substrate binding.</text>
</comment>
<comment type="subcellular location">
    <subcellularLocation>
        <location evidence="2 11">Cytoplasm</location>
    </subcellularLocation>
</comment>
<dbReference type="PANTHER" id="PTHR10642:SF26">
    <property type="entry name" value="RIBONUCLEASE H1"/>
    <property type="match status" value="1"/>
</dbReference>
<evidence type="ECO:0000256" key="4">
    <source>
        <dbReference type="ARBA" id="ARBA00011245"/>
    </source>
</evidence>
<gene>
    <name evidence="11" type="primary">rnhA</name>
    <name evidence="13" type="ORF">XcuCFBP2542_16475</name>
</gene>
<comment type="subunit">
    <text evidence="4 11">Monomer.</text>
</comment>
<evidence type="ECO:0000256" key="10">
    <source>
        <dbReference type="ARBA" id="ARBA00022842"/>
    </source>
</evidence>
<name>A0A2S7DHC5_9XANT</name>
<evidence type="ECO:0000256" key="2">
    <source>
        <dbReference type="ARBA" id="ARBA00004496"/>
    </source>
</evidence>
<evidence type="ECO:0000256" key="3">
    <source>
        <dbReference type="ARBA" id="ARBA00005300"/>
    </source>
</evidence>
<comment type="caution">
    <text evidence="13">The sequence shown here is derived from an EMBL/GenBank/DDBJ whole genome shotgun (WGS) entry which is preliminary data.</text>
</comment>
<feature type="binding site" evidence="11">
    <location>
        <position position="47"/>
    </location>
    <ligand>
        <name>Mg(2+)</name>
        <dbReference type="ChEBI" id="CHEBI:18420"/>
        <label>1</label>
    </ligand>
</feature>
<evidence type="ECO:0000256" key="11">
    <source>
        <dbReference type="HAMAP-Rule" id="MF_00042"/>
    </source>
</evidence>
<dbReference type="InterPro" id="IPR050092">
    <property type="entry name" value="RNase_H"/>
</dbReference>
<dbReference type="GO" id="GO:0004523">
    <property type="term" value="F:RNA-DNA hybrid ribonuclease activity"/>
    <property type="evidence" value="ECO:0007669"/>
    <property type="project" value="UniProtKB-UniRule"/>
</dbReference>
<dbReference type="CDD" id="cd09278">
    <property type="entry name" value="RNase_HI_prokaryote_like"/>
    <property type="match status" value="1"/>
</dbReference>
<keyword evidence="9 11" id="KW-0378">Hydrolase</keyword>
<evidence type="ECO:0000256" key="7">
    <source>
        <dbReference type="ARBA" id="ARBA00022723"/>
    </source>
</evidence>
<dbReference type="InterPro" id="IPR022892">
    <property type="entry name" value="RNaseHI"/>
</dbReference>
<keyword evidence="7 11" id="KW-0479">Metal-binding</keyword>
<accession>A0A2S7DHC5</accession>
<keyword evidence="5 11" id="KW-0963">Cytoplasm</keyword>
<dbReference type="SUPFAM" id="SSF53098">
    <property type="entry name" value="Ribonuclease H-like"/>
    <property type="match status" value="1"/>
</dbReference>
<keyword evidence="10 11" id="KW-0460">Magnesium</keyword>